<reference evidence="2" key="1">
    <citation type="submission" date="2022-08" db="EMBL/GenBank/DDBJ databases">
        <title>Genomic Encyclopedia of Type Strains, Phase V (KMG-V): Genome sequencing to study the core and pangenomes of soil and plant-associated prokaryotes.</title>
        <authorList>
            <person name="Whitman W."/>
        </authorList>
    </citation>
    <scope>NUCLEOTIDE SEQUENCE</scope>
    <source>
        <strain evidence="3">SP3002</strain>
        <strain evidence="2">SP3026</strain>
    </source>
</reference>
<evidence type="ECO:0000313" key="4">
    <source>
        <dbReference type="Proteomes" id="UP001155144"/>
    </source>
</evidence>
<dbReference type="EMBL" id="JANUBL010000001">
    <property type="protein sequence ID" value="MCS4120462.1"/>
    <property type="molecule type" value="Genomic_DNA"/>
</dbReference>
<dbReference type="Gene3D" id="3.10.450.710">
    <property type="entry name" value="Tgt2/MlaC"/>
    <property type="match status" value="1"/>
</dbReference>
<dbReference type="Pfam" id="PF05494">
    <property type="entry name" value="MlaC"/>
    <property type="match status" value="1"/>
</dbReference>
<dbReference type="AlphaFoldDB" id="A0A9X2TN81"/>
<keyword evidence="1" id="KW-0732">Signal</keyword>
<protein>
    <submittedName>
        <fullName evidence="2">Phospholipid transport system substrate-binding protein</fullName>
    </submittedName>
</protein>
<accession>A0A9X2TN81</accession>
<evidence type="ECO:0000256" key="1">
    <source>
        <dbReference type="SAM" id="SignalP"/>
    </source>
</evidence>
<dbReference type="EMBL" id="JANTZM010000003">
    <property type="protein sequence ID" value="MCS4156805.1"/>
    <property type="molecule type" value="Genomic_DNA"/>
</dbReference>
<proteinExistence type="predicted"/>
<dbReference type="InterPro" id="IPR008869">
    <property type="entry name" value="MlaC/ttg2D"/>
</dbReference>
<dbReference type="InterPro" id="IPR042245">
    <property type="entry name" value="Tgt2/MlaC_sf"/>
</dbReference>
<dbReference type="PANTHER" id="PTHR36573">
    <property type="entry name" value="INTERMEMBRANE PHOSPHOLIPID TRANSPORT SYSTEM BINDING PROTEIN MLAC"/>
    <property type="match status" value="1"/>
</dbReference>
<evidence type="ECO:0000313" key="2">
    <source>
        <dbReference type="EMBL" id="MCS4120462.1"/>
    </source>
</evidence>
<gene>
    <name evidence="2" type="ORF">GGP45_000780</name>
    <name evidence="3" type="ORF">GGP99_000747</name>
</gene>
<dbReference type="PANTHER" id="PTHR36573:SF1">
    <property type="entry name" value="INTERMEMBRANE PHOSPHOLIPID TRANSPORT SYSTEM BINDING PROTEIN MLAC"/>
    <property type="match status" value="1"/>
</dbReference>
<sequence length="211" mass="23900">MTRLRRSLSVLFTALLLLSGGAPTAFGQGASATAAEIRQMLEQRDQEIKSILGETDDYTAEQRAQLKELVNGVIDFRVMGQRALGPHWEDLGEDQRDEFVSVFREVVRAQSMGDLGVYNSAVTYDQIDVQRDSAFVRTQTTYEGRTTAVEYVLERREDEWRAEDIIIDGVSTVEGYARSFQTVVRKRGFDSLMKSLRKKRDEVTDTSETGR</sequence>
<dbReference type="Proteomes" id="UP001155144">
    <property type="component" value="Unassembled WGS sequence"/>
</dbReference>
<dbReference type="Proteomes" id="UP001155110">
    <property type="component" value="Unassembled WGS sequence"/>
</dbReference>
<feature type="chain" id="PRO_5044166946" evidence="1">
    <location>
        <begin position="28"/>
        <end position="211"/>
    </location>
</feature>
<evidence type="ECO:0000313" key="3">
    <source>
        <dbReference type="EMBL" id="MCS4156805.1"/>
    </source>
</evidence>
<dbReference type="RefSeq" id="WP_118841476.1">
    <property type="nucleotide sequence ID" value="NZ_CALTRV010000004.1"/>
</dbReference>
<comment type="caution">
    <text evidence="2">The sequence shown here is derived from an EMBL/GenBank/DDBJ whole genome shotgun (WGS) entry which is preliminary data.</text>
</comment>
<organism evidence="2 4">
    <name type="scientific">Salinibacter ruber</name>
    <dbReference type="NCBI Taxonomy" id="146919"/>
    <lineage>
        <taxon>Bacteria</taxon>
        <taxon>Pseudomonadati</taxon>
        <taxon>Rhodothermota</taxon>
        <taxon>Rhodothermia</taxon>
        <taxon>Rhodothermales</taxon>
        <taxon>Salinibacteraceae</taxon>
        <taxon>Salinibacter</taxon>
    </lineage>
</organism>
<feature type="signal peptide" evidence="1">
    <location>
        <begin position="1"/>
        <end position="27"/>
    </location>
</feature>
<name>A0A9X2TN81_9BACT</name>